<evidence type="ECO:0000313" key="1">
    <source>
        <dbReference type="EMBL" id="CAG8848876.1"/>
    </source>
</evidence>
<organism evidence="1 2">
    <name type="scientific">Gigaspora margarita</name>
    <dbReference type="NCBI Taxonomy" id="4874"/>
    <lineage>
        <taxon>Eukaryota</taxon>
        <taxon>Fungi</taxon>
        <taxon>Fungi incertae sedis</taxon>
        <taxon>Mucoromycota</taxon>
        <taxon>Glomeromycotina</taxon>
        <taxon>Glomeromycetes</taxon>
        <taxon>Diversisporales</taxon>
        <taxon>Gigasporaceae</taxon>
        <taxon>Gigaspora</taxon>
    </lineage>
</organism>
<gene>
    <name evidence="1" type="ORF">GMARGA_LOCUS39407</name>
</gene>
<name>A0ABN7X7X7_GIGMA</name>
<sequence length="94" mass="11228">MNETWYRNNTQENYRRPITTRVHGKIILLCQISLFDYTDKPTKNHITIDDGDKDLVKNNKWYYKNSSVINKDRVPIQEFVLGVNINNIKLIEEE</sequence>
<evidence type="ECO:0000313" key="2">
    <source>
        <dbReference type="Proteomes" id="UP000789901"/>
    </source>
</evidence>
<dbReference type="EMBL" id="CAJVQB010093823">
    <property type="protein sequence ID" value="CAG8848876.1"/>
    <property type="molecule type" value="Genomic_DNA"/>
</dbReference>
<dbReference type="Proteomes" id="UP000789901">
    <property type="component" value="Unassembled WGS sequence"/>
</dbReference>
<keyword evidence="2" id="KW-1185">Reference proteome</keyword>
<accession>A0ABN7X7X7</accession>
<reference evidence="1 2" key="1">
    <citation type="submission" date="2021-06" db="EMBL/GenBank/DDBJ databases">
        <authorList>
            <person name="Kallberg Y."/>
            <person name="Tangrot J."/>
            <person name="Rosling A."/>
        </authorList>
    </citation>
    <scope>NUCLEOTIDE SEQUENCE [LARGE SCALE GENOMIC DNA]</scope>
    <source>
        <strain evidence="1 2">120-4 pot B 10/14</strain>
    </source>
</reference>
<comment type="caution">
    <text evidence="1">The sequence shown here is derived from an EMBL/GenBank/DDBJ whole genome shotgun (WGS) entry which is preliminary data.</text>
</comment>
<feature type="non-terminal residue" evidence="1">
    <location>
        <position position="94"/>
    </location>
</feature>
<protein>
    <submittedName>
        <fullName evidence="1">25106_t:CDS:1</fullName>
    </submittedName>
</protein>
<proteinExistence type="predicted"/>